<feature type="compositionally biased region" description="Polar residues" evidence="1">
    <location>
        <begin position="223"/>
        <end position="237"/>
    </location>
</feature>
<keyword evidence="2" id="KW-1133">Transmembrane helix</keyword>
<dbReference type="EMBL" id="AHFB01000082">
    <property type="protein sequence ID" value="EOO30846.1"/>
    <property type="molecule type" value="Genomic_DNA"/>
</dbReference>
<sequence>MKKQFYKHWWFWLVAILVTVIFINVVANNSKIKSVSQDAKVNESDEEVSKIIDAGNYRLHNPDNETRFIYYDDASFSDNFDGFKFTLNPLAVSNKMKTDNGTDVGSVGTAFVIDNTSKSKFIFDTNKIKVSTNQDNKLRIPVKGNFINQTEFMPGDKITDPTKGVISFFDSSQRNLESIQWVIFSFEISKKDGNNKTLKTKQYHIKFNINNHYNDPNSEKKNTSSTLSSKGNRSNPIPINEVATINDLILNSDGGTFKKFNTKVELSILEVIRGDQAYQILKKENQFNKPAPEGKEWALVKVKGKVVDSETQDYEYFLSDMNVNLVSNDGRVYNRELSAVTPNQLHQKLYKGAEGEGYISQVVDVGDDFKIQFNTHDSNKIFFNSK</sequence>
<evidence type="ECO:0000256" key="1">
    <source>
        <dbReference type="SAM" id="MobiDB-lite"/>
    </source>
</evidence>
<organism evidence="3 4">
    <name type="scientific">Bacillus cereus VD133</name>
    <dbReference type="NCBI Taxonomy" id="1053233"/>
    <lineage>
        <taxon>Bacteria</taxon>
        <taxon>Bacillati</taxon>
        <taxon>Bacillota</taxon>
        <taxon>Bacilli</taxon>
        <taxon>Bacillales</taxon>
        <taxon>Bacillaceae</taxon>
        <taxon>Bacillus</taxon>
        <taxon>Bacillus cereus group</taxon>
    </lineage>
</organism>
<evidence type="ECO:0008006" key="5">
    <source>
        <dbReference type="Google" id="ProtNLM"/>
    </source>
</evidence>
<protein>
    <recommendedName>
        <fullName evidence="5">DUF4352 domain-containing protein</fullName>
    </recommendedName>
</protein>
<keyword evidence="2" id="KW-0472">Membrane</keyword>
<dbReference type="Proteomes" id="UP000014018">
    <property type="component" value="Unassembled WGS sequence"/>
</dbReference>
<name>A0A9W5PN86_BACCE</name>
<evidence type="ECO:0000313" key="3">
    <source>
        <dbReference type="EMBL" id="EOO30846.1"/>
    </source>
</evidence>
<feature type="transmembrane region" description="Helical" evidence="2">
    <location>
        <begin position="9"/>
        <end position="27"/>
    </location>
</feature>
<proteinExistence type="predicted"/>
<comment type="caution">
    <text evidence="3">The sequence shown here is derived from an EMBL/GenBank/DDBJ whole genome shotgun (WGS) entry which is preliminary data.</text>
</comment>
<accession>A0A9W5PN86</accession>
<evidence type="ECO:0000256" key="2">
    <source>
        <dbReference type="SAM" id="Phobius"/>
    </source>
</evidence>
<dbReference type="AlphaFoldDB" id="A0A9W5PN86"/>
<evidence type="ECO:0000313" key="4">
    <source>
        <dbReference type="Proteomes" id="UP000014018"/>
    </source>
</evidence>
<keyword evidence="2" id="KW-0812">Transmembrane</keyword>
<reference evidence="3 4" key="1">
    <citation type="submission" date="2012-12" db="EMBL/GenBank/DDBJ databases">
        <title>The Genome Sequence of Bacillus cereus VD133.</title>
        <authorList>
            <consortium name="The Broad Institute Genome Sequencing Platform"/>
            <consortium name="The Broad Institute Genome Sequencing Center for Infectious Disease"/>
            <person name="Feldgarden M."/>
            <person name="Van der Auwera G.A."/>
            <person name="Mahillon J."/>
            <person name="Duprez V."/>
            <person name="Timmery S."/>
            <person name="Mattelet C."/>
            <person name="Dierick K."/>
            <person name="Sun M."/>
            <person name="Yu Z."/>
            <person name="Zhu L."/>
            <person name="Hu X."/>
            <person name="Shank E.B."/>
            <person name="Swiecicka I."/>
            <person name="Hansen B.M."/>
            <person name="Andrup L."/>
            <person name="Walker B."/>
            <person name="Young S.K."/>
            <person name="Zeng Q."/>
            <person name="Gargeya S."/>
            <person name="Fitzgerald M."/>
            <person name="Haas B."/>
            <person name="Abouelleil A."/>
            <person name="Alvarado L."/>
            <person name="Arachchi H.M."/>
            <person name="Berlin A.M."/>
            <person name="Chapman S.B."/>
            <person name="Dewar J."/>
            <person name="Goldberg J."/>
            <person name="Griggs A."/>
            <person name="Gujja S."/>
            <person name="Hansen M."/>
            <person name="Howarth C."/>
            <person name="Imamovic A."/>
            <person name="Larimer J."/>
            <person name="McCowan C."/>
            <person name="Murphy C."/>
            <person name="Neiman D."/>
            <person name="Pearson M."/>
            <person name="Priest M."/>
            <person name="Roberts A."/>
            <person name="Saif S."/>
            <person name="Shea T."/>
            <person name="Sisk P."/>
            <person name="Sykes S."/>
            <person name="Wortman J."/>
            <person name="Nusbaum C."/>
            <person name="Birren B."/>
        </authorList>
    </citation>
    <scope>NUCLEOTIDE SEQUENCE [LARGE SCALE GENOMIC DNA]</scope>
    <source>
        <strain evidence="3 4">VD133</strain>
    </source>
</reference>
<gene>
    <name evidence="3" type="ORF">IIU_04786</name>
</gene>
<feature type="region of interest" description="Disordered" evidence="1">
    <location>
        <begin position="209"/>
        <end position="238"/>
    </location>
</feature>